<keyword evidence="4" id="KW-0234">DNA repair</keyword>
<dbReference type="EMBL" id="CAJOBC010000634">
    <property type="protein sequence ID" value="CAF3609441.1"/>
    <property type="molecule type" value="Genomic_DNA"/>
</dbReference>
<evidence type="ECO:0000256" key="3">
    <source>
        <dbReference type="ARBA" id="ARBA00022763"/>
    </source>
</evidence>
<dbReference type="SUPFAM" id="SSF52113">
    <property type="entry name" value="BRCT domain"/>
    <property type="match status" value="2"/>
</dbReference>
<dbReference type="SMART" id="SM00292">
    <property type="entry name" value="BRCT"/>
    <property type="match status" value="2"/>
</dbReference>
<dbReference type="PANTHER" id="PTHR13763">
    <property type="entry name" value="BREAST CANCER TYPE 1 SUSCEPTIBILITY PROTEIN BRCA1"/>
    <property type="match status" value="1"/>
</dbReference>
<evidence type="ECO:0000256" key="5">
    <source>
        <dbReference type="ARBA" id="ARBA00023242"/>
    </source>
</evidence>
<keyword evidence="10" id="KW-1185">Reference proteome</keyword>
<reference evidence="8" key="1">
    <citation type="submission" date="2021-02" db="EMBL/GenBank/DDBJ databases">
        <authorList>
            <person name="Nowell W R."/>
        </authorList>
    </citation>
    <scope>NUCLEOTIDE SEQUENCE</scope>
</reference>
<evidence type="ECO:0000313" key="9">
    <source>
        <dbReference type="EMBL" id="CAF3609441.1"/>
    </source>
</evidence>
<dbReference type="InterPro" id="IPR036420">
    <property type="entry name" value="BRCT_dom_sf"/>
</dbReference>
<feature type="region of interest" description="Disordered" evidence="6">
    <location>
        <begin position="646"/>
        <end position="724"/>
    </location>
</feature>
<evidence type="ECO:0000313" key="8">
    <source>
        <dbReference type="EMBL" id="CAF0822871.1"/>
    </source>
</evidence>
<dbReference type="OrthoDB" id="10010359at2759"/>
<dbReference type="GO" id="GO:0070531">
    <property type="term" value="C:BRCA1-A complex"/>
    <property type="evidence" value="ECO:0007669"/>
    <property type="project" value="TreeGrafter"/>
</dbReference>
<dbReference type="GO" id="GO:0000724">
    <property type="term" value="P:double-strand break repair via homologous recombination"/>
    <property type="evidence" value="ECO:0007669"/>
    <property type="project" value="TreeGrafter"/>
</dbReference>
<organism evidence="8 10">
    <name type="scientific">Didymodactylos carnosus</name>
    <dbReference type="NCBI Taxonomy" id="1234261"/>
    <lineage>
        <taxon>Eukaryota</taxon>
        <taxon>Metazoa</taxon>
        <taxon>Spiralia</taxon>
        <taxon>Gnathifera</taxon>
        <taxon>Rotifera</taxon>
        <taxon>Eurotatoria</taxon>
        <taxon>Bdelloidea</taxon>
        <taxon>Philodinida</taxon>
        <taxon>Philodinidae</taxon>
        <taxon>Didymodactylos</taxon>
    </lineage>
</organism>
<evidence type="ECO:0000256" key="6">
    <source>
        <dbReference type="SAM" id="MobiDB-lite"/>
    </source>
</evidence>
<dbReference type="EMBL" id="CAJNOQ010000634">
    <property type="protein sequence ID" value="CAF0822871.1"/>
    <property type="molecule type" value="Genomic_DNA"/>
</dbReference>
<dbReference type="CDD" id="cd00027">
    <property type="entry name" value="BRCT"/>
    <property type="match status" value="1"/>
</dbReference>
<evidence type="ECO:0000256" key="4">
    <source>
        <dbReference type="ARBA" id="ARBA00023204"/>
    </source>
</evidence>
<dbReference type="Proteomes" id="UP000681722">
    <property type="component" value="Unassembled WGS sequence"/>
</dbReference>
<evidence type="ECO:0000256" key="2">
    <source>
        <dbReference type="ARBA" id="ARBA00022737"/>
    </source>
</evidence>
<feature type="region of interest" description="Disordered" evidence="6">
    <location>
        <begin position="500"/>
        <end position="568"/>
    </location>
</feature>
<dbReference type="InterPro" id="IPR001357">
    <property type="entry name" value="BRCT_dom"/>
</dbReference>
<feature type="domain" description="BRCT" evidence="7">
    <location>
        <begin position="1344"/>
        <end position="1431"/>
    </location>
</feature>
<dbReference type="Pfam" id="PF00533">
    <property type="entry name" value="BRCT"/>
    <property type="match status" value="1"/>
</dbReference>
<gene>
    <name evidence="8" type="ORF">GPM918_LOCUS4640</name>
    <name evidence="9" type="ORF">SRO942_LOCUS4641</name>
</gene>
<keyword evidence="5" id="KW-0539">Nucleus</keyword>
<dbReference type="GO" id="GO:0031436">
    <property type="term" value="C:BRCA1-BARD1 complex"/>
    <property type="evidence" value="ECO:0007669"/>
    <property type="project" value="TreeGrafter"/>
</dbReference>
<keyword evidence="2" id="KW-0677">Repeat</keyword>
<evidence type="ECO:0000259" key="7">
    <source>
        <dbReference type="PROSITE" id="PS50172"/>
    </source>
</evidence>
<dbReference type="InterPro" id="IPR031099">
    <property type="entry name" value="BRCA1-associated"/>
</dbReference>
<protein>
    <recommendedName>
        <fullName evidence="7">BRCT domain-containing protein</fullName>
    </recommendedName>
</protein>
<dbReference type="GO" id="GO:0004842">
    <property type="term" value="F:ubiquitin-protein transferase activity"/>
    <property type="evidence" value="ECO:0007669"/>
    <property type="project" value="TreeGrafter"/>
</dbReference>
<comment type="subcellular location">
    <subcellularLocation>
        <location evidence="1">Nucleus</location>
    </subcellularLocation>
</comment>
<evidence type="ECO:0000256" key="1">
    <source>
        <dbReference type="ARBA" id="ARBA00004123"/>
    </source>
</evidence>
<dbReference type="GO" id="GO:0045944">
    <property type="term" value="P:positive regulation of transcription by RNA polymerase II"/>
    <property type="evidence" value="ECO:0007669"/>
    <property type="project" value="TreeGrafter"/>
</dbReference>
<dbReference type="Proteomes" id="UP000663829">
    <property type="component" value="Unassembled WGS sequence"/>
</dbReference>
<feature type="compositionally biased region" description="Polar residues" evidence="6">
    <location>
        <begin position="555"/>
        <end position="568"/>
    </location>
</feature>
<feature type="compositionally biased region" description="Polar residues" evidence="6">
    <location>
        <begin position="701"/>
        <end position="724"/>
    </location>
</feature>
<dbReference type="Gene3D" id="3.40.50.10190">
    <property type="entry name" value="BRCT domain"/>
    <property type="match status" value="2"/>
</dbReference>
<comment type="caution">
    <text evidence="8">The sequence shown here is derived from an EMBL/GenBank/DDBJ whole genome shotgun (WGS) entry which is preliminary data.</text>
</comment>
<feature type="compositionally biased region" description="Polar residues" evidence="6">
    <location>
        <begin position="520"/>
        <end position="543"/>
    </location>
</feature>
<dbReference type="PROSITE" id="PS50172">
    <property type="entry name" value="BRCT"/>
    <property type="match status" value="2"/>
</dbReference>
<proteinExistence type="predicted"/>
<feature type="domain" description="BRCT" evidence="7">
    <location>
        <begin position="1451"/>
        <end position="1550"/>
    </location>
</feature>
<sequence length="1552" mass="176977">MYSLFQNNIVVHLIKSKQTSTINLSSLSSFFYRKNILLLLIVTYLVFGRECIYSQVLNDRIIYVKKGDTLEICDNRSTSIYAYEYKSLDNRKSLIIETERNTRYTNPYKTSLLQIHNVIEDDTGYYKCPEDDTEWKHVQVYTPIKNIYLANLNPLRARETTNCPNCLSMIDGESLDVYCGADGYPKPEIDVYLDKNSTSRLVLSIAGVKKPDTINDLFKPSSYEAYRIERLTPEDNGRWLTCEADLTKAEKTIKKLISKQLYIEFRPVCAEKSKKIYSGINQTRTVNCTVLRANPSYITFEISNSLPNSIIRRINNEQNNGLYYAFEITPTNIEQFRPFNVTARNSVGFDTCTYELLHGGVPDAIINCSTEIQFNVTIQIKCQKSYAQGDIDGYTCVLFKYKPNETPLFEEIARSKSCIFAFDYFSNPAEYRVSAFNKYGTLPVSTYGYPVHLNRREVPKQSPLLSNKMVIIIASVIGGIILLVLVCCCCGNKLKSNDRKYKEKYPRSSSESEPMKPNSDDSIATSHLTQNGADKSSHLNGSTVYDVPGSITKDPASTQQMSTSLRHYHQQQNGSIHYIDNSSNSSLNSLPTRTRTFANKVYSINDGLDNKYGPLSEDYSRPEEILEVDEDSPVYSTTTDIMSESGSFLVSSSKKRAPPPPKPRYSTLRSVRGNLPSMTNNNTIDDKTLPLPKPRSRSNSRTRLNGGNDTPNSSFYDERPISSSDSGVCDVICLPNGETIRTGIVKSRQQNLQKHYASPHYKQIPLPPSQKSLSDHNTSPSFNHQSLLSPIVRGTELGQQPEKENNDGFSQLIETKKVDNNTEKENIVNKKRQHDNENVDDHLACLQKKRSKTDSTLNNNQPQATETISHVSLENVATTDLDKTLDVNTNITTHVRQRSKTTSDIEHDKIKCSYYQNTADRHSERTTRRRSCLCSKKPLNELCWLERGNDILEFPVPVDIQQLILVNQPEPSSSVEISDVVPVMSTLIETPAPVVIQTEEISTMLVYDSLGCAANTINDTSFEKKIEKLQQKVIIKDSRKKSPTMEKNRSKEHRVTFHDQATIIDDQTIENVKERKNDQMTQTNEINQRSIKIQTEPVTACSSTNTHEIQYVSSMTQTSNNEIKKLNQSTQVTPLIEEQEQQHQCCPNVTTCPCVQMYGKTEQFLLQTFSAFFNCMPTTTTTTSSIINNRNRKTKRRYLNRSRRLSVITRNQEYEQQPREESDVNANDNVDDDIIVLGTQYQNISVIDTSTMAENENENQENLYSTFTVLKEEPLIEPLTTIEPLIEEEQVLDLSIVHNTTMFDQKDENHPVQHITELSSMEMAMLIKSPILEIEEEEKKRKRIVVTSSSLSDQEKLIFDEFVQLFNLRTSFSVDETTTHLITEEENETLTCPLTGKVIQAISRHLFVVSFRWIVRCLREKRLVSEEEYEMHGDYTLENNHNGMKKSRLNPEHLLFGDYAFMLKCTGCSPFTDNLPLIEMIKLSGGVFISNLTQAVAKRKTIVLCSENFIRNKPSLFETCQKANVHCLKPEWLLISITKHEIQPYSDHEILR</sequence>
<accession>A0A813U2Q7</accession>
<name>A0A813U2Q7_9BILA</name>
<keyword evidence="3" id="KW-0227">DNA damage</keyword>
<dbReference type="PANTHER" id="PTHR13763:SF0">
    <property type="entry name" value="BREAST CANCER TYPE 1 SUSCEPTIBILITY PROTEIN"/>
    <property type="match status" value="1"/>
</dbReference>
<evidence type="ECO:0000313" key="10">
    <source>
        <dbReference type="Proteomes" id="UP000663829"/>
    </source>
</evidence>